<keyword evidence="6" id="KW-1185">Reference proteome</keyword>
<dbReference type="Pfam" id="PF13360">
    <property type="entry name" value="PQQ_2"/>
    <property type="match status" value="1"/>
</dbReference>
<keyword evidence="1" id="KW-0945">Host-virus interaction</keyword>
<feature type="compositionally biased region" description="Gly residues" evidence="2">
    <location>
        <begin position="298"/>
        <end position="308"/>
    </location>
</feature>
<feature type="compositionally biased region" description="Gly residues" evidence="2">
    <location>
        <begin position="201"/>
        <end position="210"/>
    </location>
</feature>
<organism evidence="5 6">
    <name type="scientific">Streptomyces antibioticus</name>
    <dbReference type="NCBI Taxonomy" id="1890"/>
    <lineage>
        <taxon>Bacteria</taxon>
        <taxon>Bacillati</taxon>
        <taxon>Actinomycetota</taxon>
        <taxon>Actinomycetes</taxon>
        <taxon>Kitasatosporales</taxon>
        <taxon>Streptomycetaceae</taxon>
        <taxon>Streptomyces</taxon>
    </lineage>
</organism>
<sequence>MTQPPPNQPPQDQPPQQGAPQQGAPQPGAFGPPEPQDTPPRDAVPQDDAARTGAADDAPQDTPPQAAPEAPAAAGGFGPPQTPPPGQPSAPAFAPPAAPPAGPQLSKTPEGGGPMPHQNAAPPAQPPQAPPTPPQPAYGYPGQVPPGAPPTPPAPAYGYPQAGGPQPPQPPTAPGYGYPGQAPAPSPYAQSPQPPSPYGQQGYGQQGYGYPGQQPATAPGYGYPGGPTLPMPAQPVPGAGGGKKINAQVAIIVSAVVAIALIVGSGIWYANSGDGGGGKKDTASSGGTKGGKGDDKGGSGGTSGGGEKAPGDPAATMLFKVPMPPVKKDDNISVRGSWLTDKAYVKTGASEVSGYDLDKGTKLWSVPLPGPVCEASRFATEDHRTAIVFQASKEDTARCDQVAAIDLVAGKQLWKKSVTSGDYQIDFDNVTVSANTVAVGGTDGGAAFDIASGKQLWAPKTSDTCYDAGYGGGPKLVALRKCGGYDDPQLHVQTIDPVSGKVISEYKMTQGIEYASIVSTEPLVVAADVGDSAGDGSGISDFFSIDNKTGELRTRISAPGDDFAADCEGITRIEQCSGLAVGNDRIYIPTEEHDGTAEYSRTNEIVAFDLATGKQTGQRADAGDGYTIYPLRMDGNSLIAYKRPPYDKGGQVVSIDGGSFKETVLLQNSDAKESVDAETGMLPEYSEFIYADGRLFMSDVYADVSTPSDPEYLALAFGRTN</sequence>
<evidence type="ECO:0000259" key="4">
    <source>
        <dbReference type="Pfam" id="PF13360"/>
    </source>
</evidence>
<dbReference type="EMBL" id="LHQL01000009">
    <property type="protein sequence ID" value="OOQ50833.1"/>
    <property type="molecule type" value="Genomic_DNA"/>
</dbReference>
<comment type="caution">
    <text evidence="5">The sequence shown here is derived from an EMBL/GenBank/DDBJ whole genome shotgun (WGS) entry which is preliminary data.</text>
</comment>
<evidence type="ECO:0000256" key="3">
    <source>
        <dbReference type="SAM" id="Phobius"/>
    </source>
</evidence>
<dbReference type="RefSeq" id="WP_078633753.1">
    <property type="nucleotide sequence ID" value="NZ_CM007717.1"/>
</dbReference>
<feature type="compositionally biased region" description="Pro residues" evidence="2">
    <location>
        <begin position="123"/>
        <end position="136"/>
    </location>
</feature>
<dbReference type="Gene3D" id="2.130.10.10">
    <property type="entry name" value="YVTN repeat-like/Quinoprotein amine dehydrogenase"/>
    <property type="match status" value="1"/>
</dbReference>
<protein>
    <recommendedName>
        <fullName evidence="4">Pyrrolo-quinoline quinone repeat domain-containing protein</fullName>
    </recommendedName>
</protein>
<dbReference type="SUPFAM" id="SSF50998">
    <property type="entry name" value="Quinoprotein alcohol dehydrogenase-like"/>
    <property type="match status" value="1"/>
</dbReference>
<dbReference type="PANTHER" id="PTHR13037">
    <property type="entry name" value="FORMIN"/>
    <property type="match status" value="1"/>
</dbReference>
<keyword evidence="3" id="KW-1133">Transmembrane helix</keyword>
<proteinExistence type="predicted"/>
<reference evidence="5 6" key="1">
    <citation type="submission" date="2015-07" db="EMBL/GenBank/DDBJ databases">
        <title>Draft Genome Sequence of Streptomyces antibioticus, IMRU 3720 reveals insights in the evolution of actinomycin biosynthetic gene clusters in Streptomyces.</title>
        <authorList>
            <person name="Crnovcic I."/>
            <person name="Ruckert C."/>
            <person name="Kalinowksi J."/>
            <person name="Keller U."/>
        </authorList>
    </citation>
    <scope>NUCLEOTIDE SEQUENCE [LARGE SCALE GENOMIC DNA]</scope>
    <source>
        <strain evidence="5 6">DSM 41481</strain>
    </source>
</reference>
<accession>A0ABX3LJA3</accession>
<feature type="compositionally biased region" description="Low complexity" evidence="2">
    <location>
        <begin position="14"/>
        <end position="29"/>
    </location>
</feature>
<dbReference type="PANTHER" id="PTHR13037:SF24">
    <property type="entry name" value="POLYCOMB PROTEIN PCL-RELATED"/>
    <property type="match status" value="1"/>
</dbReference>
<feature type="compositionally biased region" description="Low complexity" evidence="2">
    <location>
        <begin position="211"/>
        <end position="221"/>
    </location>
</feature>
<dbReference type="InterPro" id="IPR011047">
    <property type="entry name" value="Quinoprotein_ADH-like_sf"/>
</dbReference>
<feature type="compositionally biased region" description="Pro residues" evidence="2">
    <location>
        <begin position="1"/>
        <end position="13"/>
    </location>
</feature>
<evidence type="ECO:0000256" key="1">
    <source>
        <dbReference type="ARBA" id="ARBA00022581"/>
    </source>
</evidence>
<dbReference type="Proteomes" id="UP000190306">
    <property type="component" value="Chromosome"/>
</dbReference>
<feature type="transmembrane region" description="Helical" evidence="3">
    <location>
        <begin position="249"/>
        <end position="270"/>
    </location>
</feature>
<name>A0ABX3LJA3_STRAT</name>
<gene>
    <name evidence="5" type="ORF">AFM16_16340</name>
</gene>
<feature type="compositionally biased region" description="Pro residues" evidence="2">
    <location>
        <begin position="182"/>
        <end position="197"/>
    </location>
</feature>
<evidence type="ECO:0000313" key="5">
    <source>
        <dbReference type="EMBL" id="OOQ50833.1"/>
    </source>
</evidence>
<feature type="compositionally biased region" description="Pro residues" evidence="2">
    <location>
        <begin position="80"/>
        <end position="102"/>
    </location>
</feature>
<dbReference type="Gene3D" id="2.40.10.480">
    <property type="match status" value="1"/>
</dbReference>
<feature type="domain" description="Pyrrolo-quinoline quinone repeat" evidence="4">
    <location>
        <begin position="350"/>
        <end position="614"/>
    </location>
</feature>
<keyword evidence="3" id="KW-0472">Membrane</keyword>
<keyword evidence="3" id="KW-0812">Transmembrane</keyword>
<feature type="region of interest" description="Disordered" evidence="2">
    <location>
        <begin position="272"/>
        <end position="316"/>
    </location>
</feature>
<dbReference type="InterPro" id="IPR002372">
    <property type="entry name" value="PQQ_rpt_dom"/>
</dbReference>
<dbReference type="InterPro" id="IPR015943">
    <property type="entry name" value="WD40/YVTN_repeat-like_dom_sf"/>
</dbReference>
<evidence type="ECO:0000256" key="2">
    <source>
        <dbReference type="SAM" id="MobiDB-lite"/>
    </source>
</evidence>
<feature type="region of interest" description="Disordered" evidence="2">
    <location>
        <begin position="1"/>
        <end position="235"/>
    </location>
</feature>
<evidence type="ECO:0000313" key="6">
    <source>
        <dbReference type="Proteomes" id="UP000190306"/>
    </source>
</evidence>
<feature type="compositionally biased region" description="Pro residues" evidence="2">
    <location>
        <begin position="143"/>
        <end position="155"/>
    </location>
</feature>